<dbReference type="Proteomes" id="UP000886847">
    <property type="component" value="Unassembled WGS sequence"/>
</dbReference>
<feature type="binding site" evidence="6">
    <location>
        <begin position="280"/>
        <end position="283"/>
    </location>
    <ligand>
        <name>GTP</name>
        <dbReference type="ChEBI" id="CHEBI:37565"/>
    </ligand>
</feature>
<dbReference type="InterPro" id="IPR027417">
    <property type="entry name" value="P-loop_NTPase"/>
</dbReference>
<keyword evidence="4 6" id="KW-0630">Potassium</keyword>
<comment type="cofactor">
    <cofactor evidence="6">
        <name>K(+)</name>
        <dbReference type="ChEBI" id="CHEBI:29103"/>
    </cofactor>
    <text evidence="6">Binds 1 potassium ion per subunit.</text>
</comment>
<dbReference type="InterPro" id="IPR027266">
    <property type="entry name" value="TrmE/GcvT-like"/>
</dbReference>
<dbReference type="SUPFAM" id="SSF52540">
    <property type="entry name" value="P-loop containing nucleoside triphosphate hydrolases"/>
    <property type="match status" value="1"/>
</dbReference>
<feature type="binding site" evidence="6">
    <location>
        <position position="240"/>
    </location>
    <ligand>
        <name>Mg(2+)</name>
        <dbReference type="ChEBI" id="CHEBI:18420"/>
    </ligand>
</feature>
<dbReference type="InterPro" id="IPR025867">
    <property type="entry name" value="MnmE_helical"/>
</dbReference>
<feature type="binding site" evidence="6">
    <location>
        <position position="257"/>
    </location>
    <ligand>
        <name>K(+)</name>
        <dbReference type="ChEBI" id="CHEBI:29103"/>
    </ligand>
</feature>
<dbReference type="InterPro" id="IPR031168">
    <property type="entry name" value="G_TrmE"/>
</dbReference>
<dbReference type="NCBIfam" id="TIGR00231">
    <property type="entry name" value="small_GTP"/>
    <property type="match status" value="1"/>
</dbReference>
<evidence type="ECO:0000256" key="3">
    <source>
        <dbReference type="ARBA" id="ARBA00022741"/>
    </source>
</evidence>
<proteinExistence type="inferred from homology"/>
<feature type="binding site" evidence="6">
    <location>
        <position position="261"/>
    </location>
    <ligand>
        <name>Mg(2+)</name>
        <dbReference type="ChEBI" id="CHEBI:18420"/>
    </ligand>
</feature>
<dbReference type="GO" id="GO:0005829">
    <property type="term" value="C:cytosol"/>
    <property type="evidence" value="ECO:0007669"/>
    <property type="project" value="TreeGrafter"/>
</dbReference>
<sequence length="455" mass="48448">MQRGIVTMLNDNIAAISTPPGKGGVAIVRLSGGSPLSVAEKMFFPAGKAAVKDFEPYRMVPGRIDGGSFSDFGLCVYFKAPHSFTGEDVVELHCHGGTGIARGILRRALTLGCRLAERGEFTKRAFLNGKLSLASAEGLIDMINGESEAEVRAGFSLYAEKLTSAVRGLQEKLTEILAGIDADIDFPEEDIEHTDLADVGTRIGGIGGEIASMLATYRTGKKIKEGVTVVLAGRPNTGKSSVLNALLGADKAIVSSVAGTTRDAVEGTLEIEGVRFQLIDTAGIRASADEVESVGIERARGYLERADLILFITDGAAPWGAEDEEVWQSVQGRRCLIVCNKNDLAASEEAGGPAPDLRVSARTGENIAALRQKIFDLCLAEYRADGEFLIEERHFAALTRAGQELRTAERLAGQVPLDLLGVHLKAAWEALGEISGETANERIIGEIFAKFCVGK</sequence>
<dbReference type="PANTHER" id="PTHR42714:SF2">
    <property type="entry name" value="TRNA MODIFICATION GTPASE GTPBP3, MITOCHONDRIAL"/>
    <property type="match status" value="1"/>
</dbReference>
<comment type="subunit">
    <text evidence="6">Homodimer. Heterotetramer of two MnmE and two MnmG subunits.</text>
</comment>
<keyword evidence="6" id="KW-0460">Magnesium</keyword>
<dbReference type="InterPro" id="IPR027368">
    <property type="entry name" value="MnmE_dom2"/>
</dbReference>
<evidence type="ECO:0000256" key="4">
    <source>
        <dbReference type="ARBA" id="ARBA00022958"/>
    </source>
</evidence>
<feature type="binding site" evidence="6">
    <location>
        <position position="255"/>
    </location>
    <ligand>
        <name>K(+)</name>
        <dbReference type="ChEBI" id="CHEBI:29103"/>
    </ligand>
</feature>
<reference evidence="9" key="1">
    <citation type="journal article" date="2021" name="PeerJ">
        <title>Extensive microbial diversity within the chicken gut microbiome revealed by metagenomics and culture.</title>
        <authorList>
            <person name="Gilroy R."/>
            <person name="Ravi A."/>
            <person name="Getino M."/>
            <person name="Pursley I."/>
            <person name="Horton D.L."/>
            <person name="Alikhan N.F."/>
            <person name="Baker D."/>
            <person name="Gharbi K."/>
            <person name="Hall N."/>
            <person name="Watson M."/>
            <person name="Adriaenssens E.M."/>
            <person name="Foster-Nyarko E."/>
            <person name="Jarju S."/>
            <person name="Secka A."/>
            <person name="Antonio M."/>
            <person name="Oren A."/>
            <person name="Chaudhuri R.R."/>
            <person name="La Ragione R."/>
            <person name="Hildebrand F."/>
            <person name="Pallen M.J."/>
        </authorList>
    </citation>
    <scope>NUCLEOTIDE SEQUENCE</scope>
    <source>
        <strain evidence="9">2189</strain>
    </source>
</reference>
<dbReference type="PANTHER" id="PTHR42714">
    <property type="entry name" value="TRNA MODIFICATION GTPASE GTPBP3"/>
    <property type="match status" value="1"/>
</dbReference>
<name>A0A9D1W213_9FIRM</name>
<accession>A0A9D1W213</accession>
<dbReference type="Pfam" id="PF10396">
    <property type="entry name" value="TrmE_N"/>
    <property type="match status" value="1"/>
</dbReference>
<feature type="binding site" evidence="6">
    <location>
        <begin position="255"/>
        <end position="261"/>
    </location>
    <ligand>
        <name>GTP</name>
        <dbReference type="ChEBI" id="CHEBI:37565"/>
    </ligand>
</feature>
<dbReference type="CDD" id="cd14858">
    <property type="entry name" value="TrmE_N"/>
    <property type="match status" value="1"/>
</dbReference>
<feature type="binding site" evidence="6">
    <location>
        <position position="260"/>
    </location>
    <ligand>
        <name>K(+)</name>
        <dbReference type="ChEBI" id="CHEBI:29103"/>
    </ligand>
</feature>
<dbReference type="EC" id="3.6.-.-" evidence="6"/>
<reference evidence="9" key="2">
    <citation type="submission" date="2021-04" db="EMBL/GenBank/DDBJ databases">
        <authorList>
            <person name="Gilroy R."/>
        </authorList>
    </citation>
    <scope>NUCLEOTIDE SEQUENCE</scope>
    <source>
        <strain evidence="9">2189</strain>
    </source>
</reference>
<feature type="binding site" evidence="6">
    <location>
        <begin position="360"/>
        <end position="362"/>
    </location>
    <ligand>
        <name>GTP</name>
        <dbReference type="ChEBI" id="CHEBI:37565"/>
    </ligand>
</feature>
<dbReference type="AlphaFoldDB" id="A0A9D1W213"/>
<evidence type="ECO:0000259" key="8">
    <source>
        <dbReference type="PROSITE" id="PS51709"/>
    </source>
</evidence>
<dbReference type="Pfam" id="PF01926">
    <property type="entry name" value="MMR_HSR1"/>
    <property type="match status" value="1"/>
</dbReference>
<dbReference type="InterPro" id="IPR005225">
    <property type="entry name" value="Small_GTP-bd"/>
</dbReference>
<dbReference type="Gene3D" id="3.40.50.300">
    <property type="entry name" value="P-loop containing nucleotide triphosphate hydrolases"/>
    <property type="match status" value="1"/>
</dbReference>
<feature type="binding site" evidence="6">
    <location>
        <position position="236"/>
    </location>
    <ligand>
        <name>K(+)</name>
        <dbReference type="ChEBI" id="CHEBI:29103"/>
    </ligand>
</feature>
<feature type="binding site" evidence="6">
    <location>
        <position position="455"/>
    </location>
    <ligand>
        <name>(6S)-5-formyl-5,6,7,8-tetrahydrofolate</name>
        <dbReference type="ChEBI" id="CHEBI:57457"/>
    </ligand>
</feature>
<feature type="domain" description="TrmE-type G" evidence="8">
    <location>
        <begin position="226"/>
        <end position="379"/>
    </location>
</feature>
<dbReference type="InterPro" id="IPR004520">
    <property type="entry name" value="GTPase_MnmE"/>
</dbReference>
<keyword evidence="6" id="KW-0378">Hydrolase</keyword>
<feature type="binding site" evidence="6">
    <location>
        <position position="130"/>
    </location>
    <ligand>
        <name>(6S)-5-formyl-5,6,7,8-tetrahydrofolate</name>
        <dbReference type="ChEBI" id="CHEBI:57457"/>
    </ligand>
</feature>
<evidence type="ECO:0000256" key="6">
    <source>
        <dbReference type="HAMAP-Rule" id="MF_00379"/>
    </source>
</evidence>
<evidence type="ECO:0000313" key="9">
    <source>
        <dbReference type="EMBL" id="HIX50728.1"/>
    </source>
</evidence>
<dbReference type="GO" id="GO:0003924">
    <property type="term" value="F:GTPase activity"/>
    <property type="evidence" value="ECO:0007669"/>
    <property type="project" value="UniProtKB-UniRule"/>
</dbReference>
<dbReference type="GO" id="GO:0046872">
    <property type="term" value="F:metal ion binding"/>
    <property type="evidence" value="ECO:0007669"/>
    <property type="project" value="UniProtKB-KW"/>
</dbReference>
<dbReference type="InterPro" id="IPR006073">
    <property type="entry name" value="GTP-bd"/>
</dbReference>
<dbReference type="GO" id="GO:0030488">
    <property type="term" value="P:tRNA methylation"/>
    <property type="evidence" value="ECO:0007669"/>
    <property type="project" value="TreeGrafter"/>
</dbReference>
<feature type="binding site" evidence="6">
    <location>
        <position position="29"/>
    </location>
    <ligand>
        <name>(6S)-5-formyl-5,6,7,8-tetrahydrofolate</name>
        <dbReference type="ChEBI" id="CHEBI:57457"/>
    </ligand>
</feature>
<gene>
    <name evidence="6 9" type="primary">mnmE</name>
    <name evidence="6" type="synonym">trmE</name>
    <name evidence="9" type="ORF">H9851_05535</name>
</gene>
<comment type="caution">
    <text evidence="9">The sequence shown here is derived from an EMBL/GenBank/DDBJ whole genome shotgun (WGS) entry which is preliminary data.</text>
</comment>
<comment type="similarity">
    <text evidence="1 6 7">Belongs to the TRAFAC class TrmE-Era-EngA-EngB-Septin-like GTPase superfamily. TrmE GTPase family.</text>
</comment>
<keyword evidence="2 6" id="KW-0819">tRNA processing</keyword>
<feature type="binding site" evidence="6">
    <location>
        <position position="91"/>
    </location>
    <ligand>
        <name>(6S)-5-formyl-5,6,7,8-tetrahydrofolate</name>
        <dbReference type="ChEBI" id="CHEBI:57457"/>
    </ligand>
</feature>
<dbReference type="GO" id="GO:0005525">
    <property type="term" value="F:GTP binding"/>
    <property type="evidence" value="ECO:0007669"/>
    <property type="project" value="UniProtKB-UniRule"/>
</dbReference>
<evidence type="ECO:0000256" key="7">
    <source>
        <dbReference type="RuleBase" id="RU003313"/>
    </source>
</evidence>
<dbReference type="CDD" id="cd04164">
    <property type="entry name" value="trmE"/>
    <property type="match status" value="1"/>
</dbReference>
<comment type="subcellular location">
    <subcellularLocation>
        <location evidence="6">Cytoplasm</location>
    </subcellularLocation>
</comment>
<evidence type="ECO:0000256" key="5">
    <source>
        <dbReference type="ARBA" id="ARBA00023134"/>
    </source>
</evidence>
<dbReference type="PROSITE" id="PS51709">
    <property type="entry name" value="G_TRME"/>
    <property type="match status" value="1"/>
</dbReference>
<feature type="binding site" evidence="6">
    <location>
        <begin position="236"/>
        <end position="241"/>
    </location>
    <ligand>
        <name>GTP</name>
        <dbReference type="ChEBI" id="CHEBI:37565"/>
    </ligand>
</feature>
<organism evidence="9 10">
    <name type="scientific">Candidatus Borkfalkia faecavium</name>
    <dbReference type="NCBI Taxonomy" id="2838508"/>
    <lineage>
        <taxon>Bacteria</taxon>
        <taxon>Bacillati</taxon>
        <taxon>Bacillota</taxon>
        <taxon>Clostridia</taxon>
        <taxon>Christensenellales</taxon>
        <taxon>Christensenellaceae</taxon>
        <taxon>Candidatus Borkfalkia</taxon>
    </lineage>
</organism>
<comment type="caution">
    <text evidence="6">Lacks conserved residue(s) required for the propagation of feature annotation.</text>
</comment>
<dbReference type="InterPro" id="IPR018948">
    <property type="entry name" value="GTP-bd_TrmE_N"/>
</dbReference>
<evidence type="ECO:0000313" key="10">
    <source>
        <dbReference type="Proteomes" id="UP000886847"/>
    </source>
</evidence>
<keyword evidence="3 6" id="KW-0547">Nucleotide-binding</keyword>
<dbReference type="Gene3D" id="3.30.1360.120">
    <property type="entry name" value="Probable tRNA modification gtpase trme, domain 1"/>
    <property type="match status" value="1"/>
</dbReference>
<keyword evidence="5 6" id="KW-0342">GTP-binding</keyword>
<comment type="function">
    <text evidence="6">Exhibits a very high intrinsic GTPase hydrolysis rate. Involved in the addition of a carboxymethylaminomethyl (cmnm) group at the wobble position (U34) of certain tRNAs, forming tRNA-cmnm(5)s(2)U34.</text>
</comment>
<dbReference type="EMBL" id="DXEW01000028">
    <property type="protein sequence ID" value="HIX50728.1"/>
    <property type="molecule type" value="Genomic_DNA"/>
</dbReference>
<dbReference type="NCBIfam" id="TIGR00450">
    <property type="entry name" value="mnmE_trmE_thdF"/>
    <property type="match status" value="1"/>
</dbReference>
<dbReference type="Pfam" id="PF12631">
    <property type="entry name" value="MnmE_helical"/>
    <property type="match status" value="1"/>
</dbReference>
<evidence type="ECO:0000256" key="1">
    <source>
        <dbReference type="ARBA" id="ARBA00011043"/>
    </source>
</evidence>
<dbReference type="Gene3D" id="1.20.120.430">
    <property type="entry name" value="tRNA modification GTPase MnmE domain 2"/>
    <property type="match status" value="1"/>
</dbReference>
<keyword evidence="6" id="KW-0963">Cytoplasm</keyword>
<dbReference type="GO" id="GO:0002098">
    <property type="term" value="P:tRNA wobble uridine modification"/>
    <property type="evidence" value="ECO:0007669"/>
    <property type="project" value="TreeGrafter"/>
</dbReference>
<evidence type="ECO:0000256" key="2">
    <source>
        <dbReference type="ARBA" id="ARBA00022694"/>
    </source>
</evidence>
<keyword evidence="6" id="KW-0479">Metal-binding</keyword>
<dbReference type="HAMAP" id="MF_00379">
    <property type="entry name" value="GTPase_MnmE"/>
    <property type="match status" value="1"/>
</dbReference>
<protein>
    <recommendedName>
        <fullName evidence="6">tRNA modification GTPase MnmE</fullName>
        <ecNumber evidence="6">3.6.-.-</ecNumber>
    </recommendedName>
</protein>